<evidence type="ECO:0000313" key="4">
    <source>
        <dbReference type="Proteomes" id="UP001333110"/>
    </source>
</evidence>
<dbReference type="AlphaFoldDB" id="A0AAN7MGI0"/>
<feature type="domain" description="Protein HGH1 N-terminal" evidence="2">
    <location>
        <begin position="316"/>
        <end position="371"/>
    </location>
</feature>
<reference evidence="3 4" key="1">
    <citation type="journal article" date="2023" name="J. Hered.">
        <title>Chromosome-level genome of the wood stork (Mycteria americana) provides insight into avian chromosome evolution.</title>
        <authorList>
            <person name="Flamio R. Jr."/>
            <person name="Ramstad K.M."/>
        </authorList>
    </citation>
    <scope>NUCLEOTIDE SEQUENCE [LARGE SCALE GENOMIC DNA]</scope>
    <source>
        <strain evidence="3">JAX WOST 10</strain>
    </source>
</reference>
<gene>
    <name evidence="3" type="ORF">QYF61_000421</name>
</gene>
<protein>
    <recommendedName>
        <fullName evidence="2">Protein HGH1 N-terminal domain-containing protein</fullName>
    </recommendedName>
</protein>
<dbReference type="Pfam" id="PF04063">
    <property type="entry name" value="DUF383"/>
    <property type="match status" value="2"/>
</dbReference>
<dbReference type="EMBL" id="JAUNZN010000053">
    <property type="protein sequence ID" value="KAK4805815.1"/>
    <property type="molecule type" value="Genomic_DNA"/>
</dbReference>
<accession>A0AAN7MGI0</accession>
<feature type="domain" description="Protein HGH1 N-terminal" evidence="2">
    <location>
        <begin position="103"/>
        <end position="202"/>
    </location>
</feature>
<dbReference type="Gene3D" id="1.25.10.10">
    <property type="entry name" value="Leucine-rich Repeat Variant"/>
    <property type="match status" value="1"/>
</dbReference>
<dbReference type="InterPro" id="IPR011989">
    <property type="entry name" value="ARM-like"/>
</dbReference>
<proteinExistence type="predicted"/>
<dbReference type="PANTHER" id="PTHR13387">
    <property type="entry name" value="PROTEIN HGH1 HOMOLOG"/>
    <property type="match status" value="1"/>
</dbReference>
<evidence type="ECO:0000259" key="2">
    <source>
        <dbReference type="Pfam" id="PF04063"/>
    </source>
</evidence>
<evidence type="ECO:0000256" key="1">
    <source>
        <dbReference type="SAM" id="MobiDB-lite"/>
    </source>
</evidence>
<dbReference type="InterPro" id="IPR016024">
    <property type="entry name" value="ARM-type_fold"/>
</dbReference>
<feature type="region of interest" description="Disordered" evidence="1">
    <location>
        <begin position="382"/>
        <end position="401"/>
    </location>
</feature>
<dbReference type="Proteomes" id="UP001333110">
    <property type="component" value="Unassembled WGS sequence"/>
</dbReference>
<sequence>MAAEAEAAAAELAALLAPAAAPAARAGAAALALSLSGDAAGRRLLAGRPAALAALLELAAGPCPAAARDALGCLVNVSAEPAARGPLLAALPALLGLLPGGPACGLLANLCRERGAARRVLRALRERGPGLAPLLQALGEPRPPPQLGPLLCNLSQLPEGRRGLLDRSRRSVQRLLPFTQYRDSAVHRRGVVGALRNCCFEYGEGPGPSPEPAALALGYEPAARPASPAGTCGVLALAGTGSWLWFGQGAGSGSDGVLGLALAGTGFAFFVAAHAVPCFRPVTEAVLVTWPGLAGAGDARAASRPSPFLASERAAEDHEWLLSEEVDILPFLLLPLAGPEEFPEDEMERLPADLQYLPQDKQREEEPDIRKMLLEAIMLVSPSGANGGGAEDESPGGGSWE</sequence>
<feature type="compositionally biased region" description="Gly residues" evidence="1">
    <location>
        <begin position="385"/>
        <end position="401"/>
    </location>
</feature>
<dbReference type="PANTHER" id="PTHR13387:SF9">
    <property type="entry name" value="PROTEIN HGH1 HOMOLOG"/>
    <property type="match status" value="1"/>
</dbReference>
<dbReference type="InterPro" id="IPR039717">
    <property type="entry name" value="Hgh1"/>
</dbReference>
<organism evidence="3 4">
    <name type="scientific">Mycteria americana</name>
    <name type="common">Wood stork</name>
    <dbReference type="NCBI Taxonomy" id="33587"/>
    <lineage>
        <taxon>Eukaryota</taxon>
        <taxon>Metazoa</taxon>
        <taxon>Chordata</taxon>
        <taxon>Craniata</taxon>
        <taxon>Vertebrata</taxon>
        <taxon>Euteleostomi</taxon>
        <taxon>Archelosauria</taxon>
        <taxon>Archosauria</taxon>
        <taxon>Dinosauria</taxon>
        <taxon>Saurischia</taxon>
        <taxon>Theropoda</taxon>
        <taxon>Coelurosauria</taxon>
        <taxon>Aves</taxon>
        <taxon>Neognathae</taxon>
        <taxon>Neoaves</taxon>
        <taxon>Aequornithes</taxon>
        <taxon>Ciconiiformes</taxon>
        <taxon>Ciconiidae</taxon>
        <taxon>Mycteria</taxon>
    </lineage>
</organism>
<dbReference type="SUPFAM" id="SSF48371">
    <property type="entry name" value="ARM repeat"/>
    <property type="match status" value="1"/>
</dbReference>
<evidence type="ECO:0000313" key="3">
    <source>
        <dbReference type="EMBL" id="KAK4805815.1"/>
    </source>
</evidence>
<keyword evidence="4" id="KW-1185">Reference proteome</keyword>
<name>A0AAN7MGI0_MYCAM</name>
<comment type="caution">
    <text evidence="3">The sequence shown here is derived from an EMBL/GenBank/DDBJ whole genome shotgun (WGS) entry which is preliminary data.</text>
</comment>
<dbReference type="InterPro" id="IPR007205">
    <property type="entry name" value="Protein_HGH1_N"/>
</dbReference>